<evidence type="ECO:0000313" key="1">
    <source>
        <dbReference type="EMBL" id="EJW98159.1"/>
    </source>
</evidence>
<protein>
    <submittedName>
        <fullName evidence="1">Uncharacterized protein</fullName>
    </submittedName>
</protein>
<feature type="non-terminal residue" evidence="1">
    <location>
        <position position="26"/>
    </location>
</feature>
<comment type="caution">
    <text evidence="1">The sequence shown here is derived from an EMBL/GenBank/DDBJ whole genome shotgun (WGS) entry which is preliminary data.</text>
</comment>
<dbReference type="AlphaFoldDB" id="J9GFP6"/>
<reference evidence="1" key="1">
    <citation type="journal article" date="2012" name="PLoS ONE">
        <title>Gene sets for utilization of primary and secondary nutrition supplies in the distal gut of endangered iberian lynx.</title>
        <authorList>
            <person name="Alcaide M."/>
            <person name="Messina E."/>
            <person name="Richter M."/>
            <person name="Bargiela R."/>
            <person name="Peplies J."/>
            <person name="Huws S.A."/>
            <person name="Newbold C.J."/>
            <person name="Golyshin P.N."/>
            <person name="Simon M.A."/>
            <person name="Lopez G."/>
            <person name="Yakimov M.M."/>
            <person name="Ferrer M."/>
        </authorList>
    </citation>
    <scope>NUCLEOTIDE SEQUENCE</scope>
</reference>
<sequence length="26" mass="3187">MFKIMFVLPFYINHNSESAHKKDKNF</sequence>
<dbReference type="EMBL" id="AMCI01004407">
    <property type="protein sequence ID" value="EJW98159.1"/>
    <property type="molecule type" value="Genomic_DNA"/>
</dbReference>
<gene>
    <name evidence="1" type="ORF">EVA_13734</name>
</gene>
<proteinExistence type="predicted"/>
<organism evidence="1">
    <name type="scientific">gut metagenome</name>
    <dbReference type="NCBI Taxonomy" id="749906"/>
    <lineage>
        <taxon>unclassified sequences</taxon>
        <taxon>metagenomes</taxon>
        <taxon>organismal metagenomes</taxon>
    </lineage>
</organism>
<accession>J9GFP6</accession>
<name>J9GFP6_9ZZZZ</name>